<accession>A0A1H6F0D7</accession>
<dbReference type="AlphaFoldDB" id="A0A1H6F0D7"/>
<organism evidence="1 2">
    <name type="scientific">Nonomuraea solani</name>
    <dbReference type="NCBI Taxonomy" id="1144553"/>
    <lineage>
        <taxon>Bacteria</taxon>
        <taxon>Bacillati</taxon>
        <taxon>Actinomycetota</taxon>
        <taxon>Actinomycetes</taxon>
        <taxon>Streptosporangiales</taxon>
        <taxon>Streptosporangiaceae</taxon>
        <taxon>Nonomuraea</taxon>
    </lineage>
</organism>
<dbReference type="RefSeq" id="WP_103964571.1">
    <property type="nucleotide sequence ID" value="NZ_FNVT01000040.1"/>
</dbReference>
<gene>
    <name evidence="1" type="ORF">SAMN05444920_14021</name>
</gene>
<dbReference type="EMBL" id="FNVT01000040">
    <property type="protein sequence ID" value="SEH03607.1"/>
    <property type="molecule type" value="Genomic_DNA"/>
</dbReference>
<protein>
    <recommendedName>
        <fullName evidence="3">Transposase</fullName>
    </recommendedName>
</protein>
<proteinExistence type="predicted"/>
<dbReference type="OrthoDB" id="4426778at2"/>
<dbReference type="Proteomes" id="UP000236732">
    <property type="component" value="Unassembled WGS sequence"/>
</dbReference>
<sequence length="67" mass="7480">MVLEGDGTVASVAREFDINATLGNWVDRHRIASAQDERPPASGPDRVRIRTLMKFRRLSIDLPGCLM</sequence>
<evidence type="ECO:0000313" key="1">
    <source>
        <dbReference type="EMBL" id="SEH03607.1"/>
    </source>
</evidence>
<name>A0A1H6F0D7_9ACTN</name>
<evidence type="ECO:0000313" key="2">
    <source>
        <dbReference type="Proteomes" id="UP000236732"/>
    </source>
</evidence>
<keyword evidence="2" id="KW-1185">Reference proteome</keyword>
<reference evidence="1 2" key="1">
    <citation type="submission" date="2016-10" db="EMBL/GenBank/DDBJ databases">
        <authorList>
            <person name="de Groot N.N."/>
        </authorList>
    </citation>
    <scope>NUCLEOTIDE SEQUENCE [LARGE SCALE GENOMIC DNA]</scope>
    <source>
        <strain evidence="1 2">CGMCC 4.7037</strain>
    </source>
</reference>
<evidence type="ECO:0008006" key="3">
    <source>
        <dbReference type="Google" id="ProtNLM"/>
    </source>
</evidence>